<comment type="caution">
    <text evidence="1">The sequence shown here is derived from an EMBL/GenBank/DDBJ whole genome shotgun (WGS) entry which is preliminary data.</text>
</comment>
<reference evidence="1" key="1">
    <citation type="submission" date="2022-03" db="EMBL/GenBank/DDBJ databases">
        <title>The complete genome sequence of a Methyloterrigena soli.</title>
        <authorList>
            <person name="Zi Z."/>
        </authorList>
    </citation>
    <scope>NUCLEOTIDE SEQUENCE</scope>
    <source>
        <strain evidence="1">M48</strain>
    </source>
</reference>
<proteinExistence type="predicted"/>
<dbReference type="RefSeq" id="WP_281737158.1">
    <property type="nucleotide sequence ID" value="NZ_JAKETQ010000004.1"/>
</dbReference>
<gene>
    <name evidence="1" type="ORF">ML536_20475</name>
</gene>
<dbReference type="Proteomes" id="UP001156140">
    <property type="component" value="Unassembled WGS sequence"/>
</dbReference>
<accession>A0AA41QR76</accession>
<evidence type="ECO:0000313" key="1">
    <source>
        <dbReference type="EMBL" id="MCI0129215.1"/>
    </source>
</evidence>
<dbReference type="EMBL" id="JALAZD010000004">
    <property type="protein sequence ID" value="MCI0129215.1"/>
    <property type="molecule type" value="Genomic_DNA"/>
</dbReference>
<protein>
    <submittedName>
        <fullName evidence="1">Uncharacterized protein</fullName>
    </submittedName>
</protein>
<evidence type="ECO:0000313" key="2">
    <source>
        <dbReference type="Proteomes" id="UP001156140"/>
    </source>
</evidence>
<dbReference type="AlphaFoldDB" id="A0AA41QR76"/>
<sequence>MTPEYAIAVLDRQIAAHGQPLALRRGTGAQHNARGFIRGYKPDELIGLVSQADRNVTISPSSLGAYGLPKAQDDFSSNGQRGKVEDVEPIHIGETLVRVNLRVRLA</sequence>
<keyword evidence="2" id="KW-1185">Reference proteome</keyword>
<organism evidence="1 2">
    <name type="scientific">Paradevosia shaoguanensis</name>
    <dbReference type="NCBI Taxonomy" id="1335043"/>
    <lineage>
        <taxon>Bacteria</taxon>
        <taxon>Pseudomonadati</taxon>
        <taxon>Pseudomonadota</taxon>
        <taxon>Alphaproteobacteria</taxon>
        <taxon>Hyphomicrobiales</taxon>
        <taxon>Devosiaceae</taxon>
        <taxon>Paradevosia</taxon>
    </lineage>
</organism>
<name>A0AA41QR76_9HYPH</name>